<proteinExistence type="predicted"/>
<accession>A0A4Y2WHW4</accession>
<dbReference type="Proteomes" id="UP000499080">
    <property type="component" value="Unassembled WGS sequence"/>
</dbReference>
<comment type="caution">
    <text evidence="1">The sequence shown here is derived from an EMBL/GenBank/DDBJ whole genome shotgun (WGS) entry which is preliminary data.</text>
</comment>
<name>A0A4Y2WHW4_ARAVE</name>
<keyword evidence="2" id="KW-1185">Reference proteome</keyword>
<organism evidence="1 2">
    <name type="scientific">Araneus ventricosus</name>
    <name type="common">Orbweaver spider</name>
    <name type="synonym">Epeira ventricosa</name>
    <dbReference type="NCBI Taxonomy" id="182803"/>
    <lineage>
        <taxon>Eukaryota</taxon>
        <taxon>Metazoa</taxon>
        <taxon>Ecdysozoa</taxon>
        <taxon>Arthropoda</taxon>
        <taxon>Chelicerata</taxon>
        <taxon>Arachnida</taxon>
        <taxon>Araneae</taxon>
        <taxon>Araneomorphae</taxon>
        <taxon>Entelegynae</taxon>
        <taxon>Araneoidea</taxon>
        <taxon>Araneidae</taxon>
        <taxon>Araneus</taxon>
    </lineage>
</organism>
<dbReference type="AlphaFoldDB" id="A0A4Y2WHW4"/>
<reference evidence="1 2" key="1">
    <citation type="journal article" date="2019" name="Sci. Rep.">
        <title>Orb-weaving spider Araneus ventricosus genome elucidates the spidroin gene catalogue.</title>
        <authorList>
            <person name="Kono N."/>
            <person name="Nakamura H."/>
            <person name="Ohtoshi R."/>
            <person name="Moran D.A.P."/>
            <person name="Shinohara A."/>
            <person name="Yoshida Y."/>
            <person name="Fujiwara M."/>
            <person name="Mori M."/>
            <person name="Tomita M."/>
            <person name="Arakawa K."/>
        </authorList>
    </citation>
    <scope>NUCLEOTIDE SEQUENCE [LARGE SCALE GENOMIC DNA]</scope>
</reference>
<evidence type="ECO:0000313" key="2">
    <source>
        <dbReference type="Proteomes" id="UP000499080"/>
    </source>
</evidence>
<evidence type="ECO:0000313" key="1">
    <source>
        <dbReference type="EMBL" id="GBO37085.1"/>
    </source>
</evidence>
<sequence>MMPVFSVKLDLRSQRPKSVFAPLNLFCSFPVPLPTFSRSIFALPFNPLLLPTGSGWSKSLLRESLSLGWSLFQRAIIGSLPGFSNAKVGLVLEINDPINISPLTSPSGDKAGLLGSLCLCFVIEDVPLRHLLCPDLCMAWEKS</sequence>
<gene>
    <name evidence="1" type="ORF">AVEN_124286_1</name>
</gene>
<dbReference type="EMBL" id="BGPR01061421">
    <property type="protein sequence ID" value="GBO37085.1"/>
    <property type="molecule type" value="Genomic_DNA"/>
</dbReference>
<protein>
    <submittedName>
        <fullName evidence="1">Uncharacterized protein</fullName>
    </submittedName>
</protein>